<proteinExistence type="predicted"/>
<dbReference type="Proteomes" id="UP000432350">
    <property type="component" value="Unassembled WGS sequence"/>
</dbReference>
<dbReference type="EMBL" id="CABWMV010000003">
    <property type="protein sequence ID" value="VXC44541.1"/>
    <property type="molecule type" value="Genomic_DNA"/>
</dbReference>
<organism evidence="1 2">
    <name type="scientific">Sphingobacterium multivorum</name>
    <dbReference type="NCBI Taxonomy" id="28454"/>
    <lineage>
        <taxon>Bacteria</taxon>
        <taxon>Pseudomonadati</taxon>
        <taxon>Bacteroidota</taxon>
        <taxon>Sphingobacteriia</taxon>
        <taxon>Sphingobacteriales</taxon>
        <taxon>Sphingobacteriaceae</taxon>
        <taxon>Sphingobacterium</taxon>
    </lineage>
</organism>
<reference evidence="1 2" key="1">
    <citation type="submission" date="2019-10" db="EMBL/GenBank/DDBJ databases">
        <authorList>
            <person name="Karimi E."/>
        </authorList>
    </citation>
    <scope>NUCLEOTIDE SEQUENCE [LARGE SCALE GENOMIC DNA]</scope>
    <source>
        <strain evidence="1">Sphingobacterium sp. 8BC</strain>
    </source>
</reference>
<dbReference type="AlphaFoldDB" id="A0A653YQ17"/>
<dbReference type="RefSeq" id="WP_159333256.1">
    <property type="nucleotide sequence ID" value="NZ_LR733857.1"/>
</dbReference>
<name>A0A653YQ17_SPHMU</name>
<sequence length="447" mass="50645">MSKPKFISQNLALVGNGNLIVDIGEVLNIGELKVKPVDPKIKDSNAGSDIAMWGEDNNFPQQVIEMAELSTEIPTMLDWKARLLIGKGVVAMERYFDTEKKKYLYRDIQDDDIDMFLTDTTTKRYFYEAATDFVWFANIFPELIKSKDGNSIAYIGTQDASFCRWQKMDDKGKVKYCYVNANFPDAKAADKETTKIDVIDPYDFTKVETVKSSNVPRYIYPVSSPSPGKIYYQLAHWNGFITSTWAEISRMVPKSKTAMMKQLLSAKYILQIPFSYWPSAYKDWTKLNADEQTEIKKAKVKEINDQLTGVEASGRTILSEVGYDPQTGKEIPGWKITPIEKAIQGGENLEDSREASQHLMRALDLDPTLVGDSPGKNMGSGSGSDKRVAFNAKVALLNPHRELLLEPLYFIAEYNGWKAKYPRLEFKFIEVELETLDKGKTSKEVIN</sequence>
<evidence type="ECO:0000313" key="1">
    <source>
        <dbReference type="EMBL" id="VXC44541.1"/>
    </source>
</evidence>
<evidence type="ECO:0000313" key="2">
    <source>
        <dbReference type="Proteomes" id="UP000432350"/>
    </source>
</evidence>
<protein>
    <recommendedName>
        <fullName evidence="3">Phage portal protein</fullName>
    </recommendedName>
</protein>
<accession>A0A653YQ17</accession>
<gene>
    <name evidence="1" type="ORF">SPHINGO8BC_110248</name>
</gene>
<evidence type="ECO:0008006" key="3">
    <source>
        <dbReference type="Google" id="ProtNLM"/>
    </source>
</evidence>